<dbReference type="EMBL" id="CM009750">
    <property type="protein sequence ID" value="PUZ71353.1"/>
    <property type="molecule type" value="Genomic_DNA"/>
</dbReference>
<keyword evidence="1" id="KW-0732">Signal</keyword>
<evidence type="ECO:0000313" key="2">
    <source>
        <dbReference type="EMBL" id="PUZ71353.1"/>
    </source>
</evidence>
<accession>A0A2T7EU52</accession>
<organism evidence="2 3">
    <name type="scientific">Panicum hallii var. hallii</name>
    <dbReference type="NCBI Taxonomy" id="1504633"/>
    <lineage>
        <taxon>Eukaryota</taxon>
        <taxon>Viridiplantae</taxon>
        <taxon>Streptophyta</taxon>
        <taxon>Embryophyta</taxon>
        <taxon>Tracheophyta</taxon>
        <taxon>Spermatophyta</taxon>
        <taxon>Magnoliopsida</taxon>
        <taxon>Liliopsida</taxon>
        <taxon>Poales</taxon>
        <taxon>Poaceae</taxon>
        <taxon>PACMAD clade</taxon>
        <taxon>Panicoideae</taxon>
        <taxon>Panicodae</taxon>
        <taxon>Paniceae</taxon>
        <taxon>Panicinae</taxon>
        <taxon>Panicum</taxon>
        <taxon>Panicum sect. Panicum</taxon>
    </lineage>
</organism>
<evidence type="ECO:0000313" key="3">
    <source>
        <dbReference type="Proteomes" id="UP000244336"/>
    </source>
</evidence>
<dbReference type="Gramene" id="PUZ71353">
    <property type="protein sequence ID" value="PUZ71353"/>
    <property type="gene ID" value="GQ55_2G307300"/>
</dbReference>
<evidence type="ECO:0000256" key="1">
    <source>
        <dbReference type="SAM" id="SignalP"/>
    </source>
</evidence>
<dbReference type="AlphaFoldDB" id="A0A2T7EU52"/>
<gene>
    <name evidence="2" type="ORF">GQ55_2G307300</name>
</gene>
<protein>
    <submittedName>
        <fullName evidence="2">Uncharacterized protein</fullName>
    </submittedName>
</protein>
<feature type="chain" id="PRO_5015402942" evidence="1">
    <location>
        <begin position="24"/>
        <end position="51"/>
    </location>
</feature>
<sequence length="51" mass="5500">MGWKTALCSCIVSLKLMLVGVSSLLTDSSSLSCWSQQEMHVLAGSFAFRCS</sequence>
<dbReference type="Proteomes" id="UP000244336">
    <property type="component" value="Chromosome 2"/>
</dbReference>
<proteinExistence type="predicted"/>
<reference evidence="2 3" key="1">
    <citation type="submission" date="2018-04" db="EMBL/GenBank/DDBJ databases">
        <title>WGS assembly of Panicum hallii var. hallii HAL2.</title>
        <authorList>
            <person name="Lovell J."/>
            <person name="Jenkins J."/>
            <person name="Lowry D."/>
            <person name="Mamidi S."/>
            <person name="Sreedasyam A."/>
            <person name="Weng X."/>
            <person name="Barry K."/>
            <person name="Bonette J."/>
            <person name="Campitelli B."/>
            <person name="Daum C."/>
            <person name="Gordon S."/>
            <person name="Gould B."/>
            <person name="Lipzen A."/>
            <person name="MacQueen A."/>
            <person name="Palacio-Mejia J."/>
            <person name="Plott C."/>
            <person name="Shakirov E."/>
            <person name="Shu S."/>
            <person name="Yoshinaga Y."/>
            <person name="Zane M."/>
            <person name="Rokhsar D."/>
            <person name="Grimwood J."/>
            <person name="Schmutz J."/>
            <person name="Juenger T."/>
        </authorList>
    </citation>
    <scope>NUCLEOTIDE SEQUENCE [LARGE SCALE GENOMIC DNA]</scope>
    <source>
        <strain evidence="3">cv. HAL2</strain>
    </source>
</reference>
<name>A0A2T7EU52_9POAL</name>
<feature type="signal peptide" evidence="1">
    <location>
        <begin position="1"/>
        <end position="23"/>
    </location>
</feature>
<keyword evidence="3" id="KW-1185">Reference proteome</keyword>